<protein>
    <submittedName>
        <fullName evidence="1">Uncharacterized protein</fullName>
    </submittedName>
</protein>
<evidence type="ECO:0000313" key="1">
    <source>
        <dbReference type="EMBL" id="PIR96964.1"/>
    </source>
</evidence>
<dbReference type="Proteomes" id="UP000230557">
    <property type="component" value="Unassembled WGS sequence"/>
</dbReference>
<gene>
    <name evidence="1" type="ORF">COT91_03840</name>
</gene>
<dbReference type="EMBL" id="PFAJ01000051">
    <property type="protein sequence ID" value="PIR96964.1"/>
    <property type="molecule type" value="Genomic_DNA"/>
</dbReference>
<proteinExistence type="predicted"/>
<dbReference type="AlphaFoldDB" id="A0A2H0VCW5"/>
<evidence type="ECO:0000313" key="2">
    <source>
        <dbReference type="Proteomes" id="UP000230557"/>
    </source>
</evidence>
<accession>A0A2H0VCW5</accession>
<organism evidence="1 2">
    <name type="scientific">Candidatus Doudnabacteria bacterium CG10_big_fil_rev_8_21_14_0_10_41_10</name>
    <dbReference type="NCBI Taxonomy" id="1974551"/>
    <lineage>
        <taxon>Bacteria</taxon>
        <taxon>Candidatus Doudnaibacteriota</taxon>
    </lineage>
</organism>
<comment type="caution">
    <text evidence="1">The sequence shown here is derived from an EMBL/GenBank/DDBJ whole genome shotgun (WGS) entry which is preliminary data.</text>
</comment>
<sequence length="64" mass="7159">MTRGSILYFCILPPNSPKTKSGANGKFLPPQHERITGWGEECGRASELPKNFLNRQSIQTQDIV</sequence>
<reference evidence="2" key="1">
    <citation type="submission" date="2017-09" db="EMBL/GenBank/DDBJ databases">
        <title>Depth-based differentiation of microbial function through sediment-hosted aquifers and enrichment of novel symbionts in the deep terrestrial subsurface.</title>
        <authorList>
            <person name="Probst A.J."/>
            <person name="Ladd B."/>
            <person name="Jarett J.K."/>
            <person name="Geller-Mcgrath D.E."/>
            <person name="Sieber C.M.K."/>
            <person name="Emerson J.B."/>
            <person name="Anantharaman K."/>
            <person name="Thomas B.C."/>
            <person name="Malmstrom R."/>
            <person name="Stieglmeier M."/>
            <person name="Klingl A."/>
            <person name="Woyke T."/>
            <person name="Ryan C.M."/>
            <person name="Banfield J.F."/>
        </authorList>
    </citation>
    <scope>NUCLEOTIDE SEQUENCE [LARGE SCALE GENOMIC DNA]</scope>
</reference>
<name>A0A2H0VCW5_9BACT</name>